<name>A0A8J3M0T3_9MICO</name>
<dbReference type="PROSITE" id="PS51257">
    <property type="entry name" value="PROKAR_LIPOPROTEIN"/>
    <property type="match status" value="1"/>
</dbReference>
<dbReference type="Proteomes" id="UP000617531">
    <property type="component" value="Unassembled WGS sequence"/>
</dbReference>
<evidence type="ECO:0000256" key="1">
    <source>
        <dbReference type="SAM" id="SignalP"/>
    </source>
</evidence>
<feature type="chain" id="PRO_5035278393" description="DUF3558 domain-containing protein" evidence="1">
    <location>
        <begin position="26"/>
        <end position="355"/>
    </location>
</feature>
<dbReference type="RefSeq" id="WP_191282905.1">
    <property type="nucleotide sequence ID" value="NZ_BNAI01000002.1"/>
</dbReference>
<keyword evidence="3" id="KW-1185">Reference proteome</keyword>
<dbReference type="EMBL" id="BNAI01000002">
    <property type="protein sequence ID" value="GHF15584.1"/>
    <property type="molecule type" value="Genomic_DNA"/>
</dbReference>
<gene>
    <name evidence="2" type="ORF">GCM10011600_15760</name>
</gene>
<accession>A0A8J3M0T3</accession>
<organism evidence="2 3">
    <name type="scientific">Pseudolysinimonas yzui</name>
    <dbReference type="NCBI Taxonomy" id="2708254"/>
    <lineage>
        <taxon>Bacteria</taxon>
        <taxon>Bacillati</taxon>
        <taxon>Actinomycetota</taxon>
        <taxon>Actinomycetes</taxon>
        <taxon>Micrococcales</taxon>
        <taxon>Microbacteriaceae</taxon>
        <taxon>Pseudolysinimonas</taxon>
    </lineage>
</organism>
<feature type="signal peptide" evidence="1">
    <location>
        <begin position="1"/>
        <end position="25"/>
    </location>
</feature>
<sequence length="355" mass="37605">MRTRTLSYLAGVVALTVTISGCGPATPTPTVSPTATSVAVEAPLPRLPITCDDLVAPATVAGLAGESAPLLWSENDSPDSWVEVAQRQAGMLTCGWGADRERVALSVGVMPDAGRFFTGYIDSVFPSYYERYDAVGDRSVHRCAYGQCSFSILVGDYLIGGYANRPDLMDELDLEPLMLPVLEDVAGSVAEAIPHERPAWAAPESALPGWGWACGDEAPIAELGAIAGLPDPNPTGTDWEDPTFSAMVDAVAPSWCTLTSAGAPERYLSLVVVEGGGWVTEEWQIDPPTQWYETPREAIALEGLGTAYLGEDGGYYDILFALEGSFVSFGAGAASRDEFLDWSTQVAQLLAARAA</sequence>
<evidence type="ECO:0008006" key="4">
    <source>
        <dbReference type="Google" id="ProtNLM"/>
    </source>
</evidence>
<keyword evidence="1" id="KW-0732">Signal</keyword>
<evidence type="ECO:0000313" key="3">
    <source>
        <dbReference type="Proteomes" id="UP000617531"/>
    </source>
</evidence>
<proteinExistence type="predicted"/>
<protein>
    <recommendedName>
        <fullName evidence="4">DUF3558 domain-containing protein</fullName>
    </recommendedName>
</protein>
<dbReference type="AlphaFoldDB" id="A0A8J3M0T3"/>
<reference evidence="2" key="2">
    <citation type="submission" date="2020-09" db="EMBL/GenBank/DDBJ databases">
        <authorList>
            <person name="Sun Q."/>
            <person name="Zhou Y."/>
        </authorList>
    </citation>
    <scope>NUCLEOTIDE SEQUENCE</scope>
    <source>
        <strain evidence="2">CGMCC 1.16548</strain>
    </source>
</reference>
<evidence type="ECO:0000313" key="2">
    <source>
        <dbReference type="EMBL" id="GHF15584.1"/>
    </source>
</evidence>
<comment type="caution">
    <text evidence="2">The sequence shown here is derived from an EMBL/GenBank/DDBJ whole genome shotgun (WGS) entry which is preliminary data.</text>
</comment>
<reference evidence="2" key="1">
    <citation type="journal article" date="2014" name="Int. J. Syst. Evol. Microbiol.">
        <title>Complete genome sequence of Corynebacterium casei LMG S-19264T (=DSM 44701T), isolated from a smear-ripened cheese.</title>
        <authorList>
            <consortium name="US DOE Joint Genome Institute (JGI-PGF)"/>
            <person name="Walter F."/>
            <person name="Albersmeier A."/>
            <person name="Kalinowski J."/>
            <person name="Ruckert C."/>
        </authorList>
    </citation>
    <scope>NUCLEOTIDE SEQUENCE</scope>
    <source>
        <strain evidence="2">CGMCC 1.16548</strain>
    </source>
</reference>